<organism evidence="4 5">
    <name type="scientific">Oryzihumus leptocrescens</name>
    <dbReference type="NCBI Taxonomy" id="297536"/>
    <lineage>
        <taxon>Bacteria</taxon>
        <taxon>Bacillati</taxon>
        <taxon>Actinomycetota</taxon>
        <taxon>Actinomycetes</taxon>
        <taxon>Micrococcales</taxon>
        <taxon>Intrasporangiaceae</taxon>
        <taxon>Oryzihumus</taxon>
    </lineage>
</organism>
<dbReference type="CDD" id="cd02883">
    <property type="entry name" value="NUDIX_Hydrolase"/>
    <property type="match status" value="1"/>
</dbReference>
<evidence type="ECO:0000313" key="4">
    <source>
        <dbReference type="EMBL" id="TQL59168.1"/>
    </source>
</evidence>
<dbReference type="Gene3D" id="3.90.79.10">
    <property type="entry name" value="Nucleoside Triphosphate Pyrophosphohydrolase"/>
    <property type="match status" value="1"/>
</dbReference>
<dbReference type="PANTHER" id="PTHR43046">
    <property type="entry name" value="GDP-MANNOSE MANNOSYL HYDROLASE"/>
    <property type="match status" value="1"/>
</dbReference>
<proteinExistence type="predicted"/>
<sequence>MTRQRTPQPLIEVVGVDAAGAEVARQRLGHGQDPQALLWACGWRAVDALEVSSHSGHRHVLTARFQVAPAQGRPPVPHTAVVHRDRDLVVGPGEVADPYQRVAAYAVVTSERGLLLAQLSGLTSEPGRWGLPGGGLDPHEAPADTVLREVWEESGQRVEVTSLAGIQSSHWVGRAPDGRLEDFHAVRIVYRATCGEPTEPVVHDVGGTTASAAWFPTDDLAGLPLTAGWRAALALWPPHGHDAGGRG</sequence>
<dbReference type="InterPro" id="IPR015797">
    <property type="entry name" value="NUDIX_hydrolase-like_dom_sf"/>
</dbReference>
<dbReference type="EMBL" id="VFOQ01000001">
    <property type="protein sequence ID" value="TQL59168.1"/>
    <property type="molecule type" value="Genomic_DNA"/>
</dbReference>
<dbReference type="AlphaFoldDB" id="A0A542ZFQ0"/>
<evidence type="ECO:0000256" key="1">
    <source>
        <dbReference type="ARBA" id="ARBA00001946"/>
    </source>
</evidence>
<comment type="caution">
    <text evidence="4">The sequence shown here is derived from an EMBL/GenBank/DDBJ whole genome shotgun (WGS) entry which is preliminary data.</text>
</comment>
<dbReference type="SUPFAM" id="SSF55811">
    <property type="entry name" value="Nudix"/>
    <property type="match status" value="1"/>
</dbReference>
<dbReference type="PANTHER" id="PTHR43046:SF2">
    <property type="entry name" value="8-OXO-DGTP DIPHOSPHATASE-RELATED"/>
    <property type="match status" value="1"/>
</dbReference>
<gene>
    <name evidence="4" type="ORF">FB474_0515</name>
</gene>
<reference evidence="4 5" key="1">
    <citation type="submission" date="2019-06" db="EMBL/GenBank/DDBJ databases">
        <title>Sequencing the genomes of 1000 actinobacteria strains.</title>
        <authorList>
            <person name="Klenk H.-P."/>
        </authorList>
    </citation>
    <scope>NUCLEOTIDE SEQUENCE [LARGE SCALE GENOMIC DNA]</scope>
    <source>
        <strain evidence="4 5">DSM 18082</strain>
    </source>
</reference>
<dbReference type="InterPro" id="IPR020084">
    <property type="entry name" value="NUDIX_hydrolase_CS"/>
</dbReference>
<dbReference type="OrthoDB" id="9804442at2"/>
<evidence type="ECO:0000256" key="2">
    <source>
        <dbReference type="ARBA" id="ARBA00022801"/>
    </source>
</evidence>
<evidence type="ECO:0000313" key="5">
    <source>
        <dbReference type="Proteomes" id="UP000319514"/>
    </source>
</evidence>
<protein>
    <submittedName>
        <fullName evidence="4">ADP-ribose pyrophosphatase YjhB (NUDIX family)</fullName>
    </submittedName>
</protein>
<dbReference type="RefSeq" id="WP_141787225.1">
    <property type="nucleotide sequence ID" value="NZ_BAAAKX010000009.1"/>
</dbReference>
<dbReference type="PROSITE" id="PS51462">
    <property type="entry name" value="NUDIX"/>
    <property type="match status" value="1"/>
</dbReference>
<dbReference type="GO" id="GO:0016787">
    <property type="term" value="F:hydrolase activity"/>
    <property type="evidence" value="ECO:0007669"/>
    <property type="project" value="UniProtKB-KW"/>
</dbReference>
<dbReference type="Pfam" id="PF00293">
    <property type="entry name" value="NUDIX"/>
    <property type="match status" value="1"/>
</dbReference>
<comment type="cofactor">
    <cofactor evidence="1">
        <name>Mg(2+)</name>
        <dbReference type="ChEBI" id="CHEBI:18420"/>
    </cofactor>
</comment>
<dbReference type="Proteomes" id="UP000319514">
    <property type="component" value="Unassembled WGS sequence"/>
</dbReference>
<keyword evidence="5" id="KW-1185">Reference proteome</keyword>
<evidence type="ECO:0000259" key="3">
    <source>
        <dbReference type="PROSITE" id="PS51462"/>
    </source>
</evidence>
<keyword evidence="2" id="KW-0378">Hydrolase</keyword>
<feature type="domain" description="Nudix hydrolase" evidence="3">
    <location>
        <begin position="98"/>
        <end position="239"/>
    </location>
</feature>
<dbReference type="InterPro" id="IPR000086">
    <property type="entry name" value="NUDIX_hydrolase_dom"/>
</dbReference>
<name>A0A542ZFQ0_9MICO</name>
<accession>A0A542ZFQ0</accession>
<dbReference type="PROSITE" id="PS00893">
    <property type="entry name" value="NUDIX_BOX"/>
    <property type="match status" value="1"/>
</dbReference>